<dbReference type="EMBL" id="VDMD01000041">
    <property type="protein sequence ID" value="TRM57920.1"/>
    <property type="molecule type" value="Genomic_DNA"/>
</dbReference>
<name>A0A550BZD9_9AGAR</name>
<dbReference type="AlphaFoldDB" id="A0A550BZD9"/>
<comment type="caution">
    <text evidence="1">The sequence shown here is derived from an EMBL/GenBank/DDBJ whole genome shotgun (WGS) entry which is preliminary data.</text>
</comment>
<evidence type="ECO:0000313" key="1">
    <source>
        <dbReference type="EMBL" id="TRM57920.1"/>
    </source>
</evidence>
<dbReference type="Proteomes" id="UP000320762">
    <property type="component" value="Unassembled WGS sequence"/>
</dbReference>
<proteinExistence type="predicted"/>
<evidence type="ECO:0008006" key="3">
    <source>
        <dbReference type="Google" id="ProtNLM"/>
    </source>
</evidence>
<accession>A0A550BZD9</accession>
<organism evidence="1 2">
    <name type="scientific">Schizophyllum amplum</name>
    <dbReference type="NCBI Taxonomy" id="97359"/>
    <lineage>
        <taxon>Eukaryota</taxon>
        <taxon>Fungi</taxon>
        <taxon>Dikarya</taxon>
        <taxon>Basidiomycota</taxon>
        <taxon>Agaricomycotina</taxon>
        <taxon>Agaricomycetes</taxon>
        <taxon>Agaricomycetidae</taxon>
        <taxon>Agaricales</taxon>
        <taxon>Schizophyllaceae</taxon>
        <taxon>Schizophyllum</taxon>
    </lineage>
</organism>
<sequence length="332" mass="36918">MITLTDLPPELLIDIIEYSILGNNNTAALLRIHSTISAPARHIIHSRLRFTSVTQLARFAHVPGNIELSCAPQSIILDLAGGASRQVFQLLRCCFLRCTAMRHAQRGADGRLLLDSIRLRLHSHTFDKHKNVFDALTLVDPCTFVWTGPDPPHHFSTAIVSGATVQLFRALETYTRLEGLTLANVAFPSPRGASLPEAPFTLPYVPTLRRMRIGQAVFLGPQEVARFALRYVAQTGEETVEQAIKLEKIRLVDVYKESIWGWRLRRGEVVEAAMAMWKEAHGGLPHEPSSDVESTEARAVRNDLMSLVSCEAQTERIVGGDRAESTECGFLF</sequence>
<evidence type="ECO:0000313" key="2">
    <source>
        <dbReference type="Proteomes" id="UP000320762"/>
    </source>
</evidence>
<protein>
    <recommendedName>
        <fullName evidence="3">F-box domain-containing protein</fullName>
    </recommendedName>
</protein>
<dbReference type="OrthoDB" id="2587912at2759"/>
<reference evidence="1 2" key="1">
    <citation type="journal article" date="2019" name="New Phytol.">
        <title>Comparative genomics reveals unique wood-decay strategies and fruiting body development in the Schizophyllaceae.</title>
        <authorList>
            <person name="Almasi E."/>
            <person name="Sahu N."/>
            <person name="Krizsan K."/>
            <person name="Balint B."/>
            <person name="Kovacs G.M."/>
            <person name="Kiss B."/>
            <person name="Cseklye J."/>
            <person name="Drula E."/>
            <person name="Henrissat B."/>
            <person name="Nagy I."/>
            <person name="Chovatia M."/>
            <person name="Adam C."/>
            <person name="LaButti K."/>
            <person name="Lipzen A."/>
            <person name="Riley R."/>
            <person name="Grigoriev I.V."/>
            <person name="Nagy L.G."/>
        </authorList>
    </citation>
    <scope>NUCLEOTIDE SEQUENCE [LARGE SCALE GENOMIC DNA]</scope>
    <source>
        <strain evidence="1 2">NL-1724</strain>
    </source>
</reference>
<gene>
    <name evidence="1" type="ORF">BD626DRAFT_513322</name>
</gene>
<keyword evidence="2" id="KW-1185">Reference proteome</keyword>